<accession>A0A3N4I5F9</accession>
<reference evidence="2 3" key="1">
    <citation type="journal article" date="2018" name="Nat. Ecol. Evol.">
        <title>Pezizomycetes genomes reveal the molecular basis of ectomycorrhizal truffle lifestyle.</title>
        <authorList>
            <person name="Murat C."/>
            <person name="Payen T."/>
            <person name="Noel B."/>
            <person name="Kuo A."/>
            <person name="Morin E."/>
            <person name="Chen J."/>
            <person name="Kohler A."/>
            <person name="Krizsan K."/>
            <person name="Balestrini R."/>
            <person name="Da Silva C."/>
            <person name="Montanini B."/>
            <person name="Hainaut M."/>
            <person name="Levati E."/>
            <person name="Barry K.W."/>
            <person name="Belfiori B."/>
            <person name="Cichocki N."/>
            <person name="Clum A."/>
            <person name="Dockter R.B."/>
            <person name="Fauchery L."/>
            <person name="Guy J."/>
            <person name="Iotti M."/>
            <person name="Le Tacon F."/>
            <person name="Lindquist E.A."/>
            <person name="Lipzen A."/>
            <person name="Malagnac F."/>
            <person name="Mello A."/>
            <person name="Molinier V."/>
            <person name="Miyauchi S."/>
            <person name="Poulain J."/>
            <person name="Riccioni C."/>
            <person name="Rubini A."/>
            <person name="Sitrit Y."/>
            <person name="Splivallo R."/>
            <person name="Traeger S."/>
            <person name="Wang M."/>
            <person name="Zifcakova L."/>
            <person name="Wipf D."/>
            <person name="Zambonelli A."/>
            <person name="Paolocci F."/>
            <person name="Nowrousian M."/>
            <person name="Ottonello S."/>
            <person name="Baldrian P."/>
            <person name="Spatafora J.W."/>
            <person name="Henrissat B."/>
            <person name="Nagy L.G."/>
            <person name="Aury J.M."/>
            <person name="Wincker P."/>
            <person name="Grigoriev I.V."/>
            <person name="Bonfante P."/>
            <person name="Martin F.M."/>
        </authorList>
    </citation>
    <scope>NUCLEOTIDE SEQUENCE [LARGE SCALE GENOMIC DNA]</scope>
    <source>
        <strain evidence="2 3">RN42</strain>
    </source>
</reference>
<feature type="region of interest" description="Disordered" evidence="1">
    <location>
        <begin position="120"/>
        <end position="356"/>
    </location>
</feature>
<evidence type="ECO:0000313" key="3">
    <source>
        <dbReference type="Proteomes" id="UP000275078"/>
    </source>
</evidence>
<evidence type="ECO:0000313" key="2">
    <source>
        <dbReference type="EMBL" id="RPA77074.1"/>
    </source>
</evidence>
<protein>
    <submittedName>
        <fullName evidence="2">Uncharacterized protein</fullName>
    </submittedName>
</protein>
<proteinExistence type="predicted"/>
<dbReference type="Proteomes" id="UP000275078">
    <property type="component" value="Unassembled WGS sequence"/>
</dbReference>
<dbReference type="EMBL" id="ML119732">
    <property type="protein sequence ID" value="RPA77074.1"/>
    <property type="molecule type" value="Genomic_DNA"/>
</dbReference>
<gene>
    <name evidence="2" type="ORF">BJ508DRAFT_330514</name>
</gene>
<feature type="compositionally biased region" description="Low complexity" evidence="1">
    <location>
        <begin position="206"/>
        <end position="224"/>
    </location>
</feature>
<keyword evidence="3" id="KW-1185">Reference proteome</keyword>
<evidence type="ECO:0000256" key="1">
    <source>
        <dbReference type="SAM" id="MobiDB-lite"/>
    </source>
</evidence>
<organism evidence="2 3">
    <name type="scientific">Ascobolus immersus RN42</name>
    <dbReference type="NCBI Taxonomy" id="1160509"/>
    <lineage>
        <taxon>Eukaryota</taxon>
        <taxon>Fungi</taxon>
        <taxon>Dikarya</taxon>
        <taxon>Ascomycota</taxon>
        <taxon>Pezizomycotina</taxon>
        <taxon>Pezizomycetes</taxon>
        <taxon>Pezizales</taxon>
        <taxon>Ascobolaceae</taxon>
        <taxon>Ascobolus</taxon>
    </lineage>
</organism>
<name>A0A3N4I5F9_ASCIM</name>
<feature type="compositionally biased region" description="Polar residues" evidence="1">
    <location>
        <begin position="120"/>
        <end position="148"/>
    </location>
</feature>
<dbReference type="AlphaFoldDB" id="A0A3N4I5F9"/>
<sequence length="671" mass="75958">MPFQKGQLVVVTVYDGRFEGGEYPLLCRIRKVFKGIMDGRYKVRSKEARIRDIVFEPEISDLSTGGWKFDDGDDFELDDDNYKNVQSLIEAVELQRGVVPASEADPERTIEHCKPEMDVAQQTPPVQPNAEQTKTRQTLSTAPQTPSGKSKAGEKIKTRQTLSAPPQHPPQQQVPPGRSKAARQTQTPSAAPLEQQAPPGRSKARQTQTPSAAPQPPLEQQAPPGRSKARQTQTPSAAPQPPLEQQVPPGRSKIEQSNVRQALSAPPQHPPQSSPPRQHQAGQARALSAAHQPPPRQPQARQYNDKQTLANKSPAKRPAASGPLVKSQVMPANKKAKVDPIDSGLGFENSTDNDNNVPVASQASILSEDYYPSDDAPEWLQMVEDDVVLENAIESIQYAIKYGFPSLQRLDRFADSAEVCYYRIKKIPGILDPENGWVATYRRTSFYWNFRQRYQQRDVEPVYKYPDSADEEEKAKGLMQKKYHHQSHKFRAQERTKKRNELESTFRASEARLPYHDRKYDRTPFGYYDHAKHLILECISDPRFSSIYPAHFYSAYSSDSRRENRFATFQVFCMEVIVPMVIRAWIWEDLRPTGISIAAIESIVYSRRAKIFSSLLTNTAVNCDRLVKCGLVQLVRRREDVKWLKKMEDVEEGVVEGGQRDGNVRAKPFTR</sequence>